<evidence type="ECO:0008006" key="3">
    <source>
        <dbReference type="Google" id="ProtNLM"/>
    </source>
</evidence>
<dbReference type="RefSeq" id="WP_275279636.1">
    <property type="nucleotide sequence ID" value="NZ_CP119108.1"/>
</dbReference>
<protein>
    <recommendedName>
        <fullName evidence="3">DNA mismatch repair protein</fullName>
    </recommendedName>
</protein>
<sequence length="85" mass="9563">MVMTTRTAPSPRLRPGLGLRLIPIGDSRWRLVDAAGLIIGHVDTVTEARGTRYRALHYHPGSRSFRELGAFWSLDDAVDCLRYAR</sequence>
<proteinExistence type="predicted"/>
<keyword evidence="2" id="KW-1185">Reference proteome</keyword>
<organism evidence="1 2">
    <name type="scientific">Microbacterium horticulturae</name>
    <dbReference type="NCBI Taxonomy" id="3028316"/>
    <lineage>
        <taxon>Bacteria</taxon>
        <taxon>Bacillati</taxon>
        <taxon>Actinomycetota</taxon>
        <taxon>Actinomycetes</taxon>
        <taxon>Micrococcales</taxon>
        <taxon>Microbacteriaceae</taxon>
        <taxon>Microbacterium</taxon>
    </lineage>
</organism>
<dbReference type="Proteomes" id="UP001214553">
    <property type="component" value="Chromosome"/>
</dbReference>
<evidence type="ECO:0000313" key="1">
    <source>
        <dbReference type="EMBL" id="WEG10287.1"/>
    </source>
</evidence>
<evidence type="ECO:0000313" key="2">
    <source>
        <dbReference type="Proteomes" id="UP001214553"/>
    </source>
</evidence>
<gene>
    <name evidence="1" type="ORF">PU630_06970</name>
</gene>
<dbReference type="EMBL" id="CP119108">
    <property type="protein sequence ID" value="WEG10287.1"/>
    <property type="molecule type" value="Genomic_DNA"/>
</dbReference>
<reference evidence="1 2" key="1">
    <citation type="submission" date="2023-03" db="EMBL/GenBank/DDBJ databases">
        <title>Genome sequence of Microbacterium sp. KACC 23027.</title>
        <authorList>
            <person name="Kim S."/>
            <person name="Heo J."/>
            <person name="Kwon S.-W."/>
        </authorList>
    </citation>
    <scope>NUCLEOTIDE SEQUENCE [LARGE SCALE GENOMIC DNA]</scope>
    <source>
        <strain evidence="1 2">KACC 23027</strain>
    </source>
</reference>
<name>A0ABY8C2G7_9MICO</name>
<accession>A0ABY8C2G7</accession>